<dbReference type="HOGENOM" id="CLU_551926_0_0_6"/>
<evidence type="ECO:0000313" key="1">
    <source>
        <dbReference type="EMBL" id="ABY96466.1"/>
    </source>
</evidence>
<gene>
    <name evidence="1" type="ordered locus">PputGB1_0555</name>
</gene>
<organism evidence="1 2">
    <name type="scientific">Pseudomonas putida (strain GB-1)</name>
    <dbReference type="NCBI Taxonomy" id="76869"/>
    <lineage>
        <taxon>Bacteria</taxon>
        <taxon>Pseudomonadati</taxon>
        <taxon>Pseudomonadota</taxon>
        <taxon>Gammaproteobacteria</taxon>
        <taxon>Pseudomonadales</taxon>
        <taxon>Pseudomonadaceae</taxon>
        <taxon>Pseudomonas</taxon>
    </lineage>
</organism>
<sequence length="494" mass="54900">MDISNGANDEVRSGEDSLYGWPFMVFFDWRKLNEYWKAHALEPQGDGFCAQDIEFEIDTTMESAQFFRCSLGPLKLQVTGGDGSPLRLVVRRRILSCVVIHLVRSLGGRTRTITQVRHVIEEQGVELCLEIDLEANAGRYDSEQRVSLGWAKYPVFYLSNAYQTSTRDELGALPYALFFRGHADSSKFIQLGKIQPLSTRVLKPMHFWLRSISAVENQSSFLALYPVIGEHGIAFFPNLYPPIPVSTAGVSMVLDATRYPGAALAQQDIQDCPSLLMPPGLVRSGVLETDGSIVRSRFELQSSEPPLAHVQVEGQSFGLEPRVRVINGAQTVTLSLLPSNAGEHPRSWSQYGGRIEPKGWGCTFLPDEREASSIETLCEYCVIQAAVENSTFTSTVMVLRGVPTGYIRLTPSLHGHVKLCYRKGGQEVVIPYEDTYWSGFNCFIASNGAIERFDNEPFCIIRAYSDLGEAFIWAVLILPVPLIDLQTALSLDIG</sequence>
<dbReference type="Proteomes" id="UP000002157">
    <property type="component" value="Chromosome"/>
</dbReference>
<protein>
    <submittedName>
        <fullName evidence="1">Uncharacterized protein</fullName>
    </submittedName>
</protein>
<dbReference type="AlphaFoldDB" id="B0KL62"/>
<accession>B0KL62</accession>
<reference evidence="1 2" key="1">
    <citation type="submission" date="2008-01" db="EMBL/GenBank/DDBJ databases">
        <title>Complete sequence of Pseudomonas putida GB-1.</title>
        <authorList>
            <consortium name="US DOE Joint Genome Institute"/>
            <person name="Copeland A."/>
            <person name="Lucas S."/>
            <person name="Lapidus A."/>
            <person name="Barry K."/>
            <person name="Glavina del Rio T."/>
            <person name="Dalin E."/>
            <person name="Tice H."/>
            <person name="Pitluck S."/>
            <person name="Bruce D."/>
            <person name="Goodwin L."/>
            <person name="Chertkov O."/>
            <person name="Brettin T."/>
            <person name="Detter J.C."/>
            <person name="Han C."/>
            <person name="Kuske C.R."/>
            <person name="Schmutz J."/>
            <person name="Larimer F."/>
            <person name="Land M."/>
            <person name="Hauser L."/>
            <person name="Kyrpides N."/>
            <person name="Kim E."/>
            <person name="McCarthy J.K."/>
            <person name="Richardson P."/>
        </authorList>
    </citation>
    <scope>NUCLEOTIDE SEQUENCE [LARGE SCALE GENOMIC DNA]</scope>
    <source>
        <strain evidence="1 2">GB-1</strain>
    </source>
</reference>
<name>B0KL62_PSEPG</name>
<dbReference type="KEGG" id="ppg:PputGB1_0555"/>
<dbReference type="EMBL" id="CP000926">
    <property type="protein sequence ID" value="ABY96466.1"/>
    <property type="molecule type" value="Genomic_DNA"/>
</dbReference>
<proteinExistence type="predicted"/>
<dbReference type="RefSeq" id="WP_012270282.1">
    <property type="nucleotide sequence ID" value="NC_010322.1"/>
</dbReference>
<evidence type="ECO:0000313" key="2">
    <source>
        <dbReference type="Proteomes" id="UP000002157"/>
    </source>
</evidence>